<dbReference type="EMBL" id="LAZR01000344">
    <property type="protein sequence ID" value="KKN73387.1"/>
    <property type="molecule type" value="Genomic_DNA"/>
</dbReference>
<evidence type="ECO:0000313" key="1">
    <source>
        <dbReference type="EMBL" id="KKN73387.1"/>
    </source>
</evidence>
<name>A0A0F9TEX7_9ZZZZ</name>
<reference evidence="1" key="1">
    <citation type="journal article" date="2015" name="Nature">
        <title>Complex archaea that bridge the gap between prokaryotes and eukaryotes.</title>
        <authorList>
            <person name="Spang A."/>
            <person name="Saw J.H."/>
            <person name="Jorgensen S.L."/>
            <person name="Zaremba-Niedzwiedzka K."/>
            <person name="Martijn J."/>
            <person name="Lind A.E."/>
            <person name="van Eijk R."/>
            <person name="Schleper C."/>
            <person name="Guy L."/>
            <person name="Ettema T.J."/>
        </authorList>
    </citation>
    <scope>NUCLEOTIDE SEQUENCE</scope>
</reference>
<comment type="caution">
    <text evidence="1">The sequence shown here is derived from an EMBL/GenBank/DDBJ whole genome shotgun (WGS) entry which is preliminary data.</text>
</comment>
<gene>
    <name evidence="1" type="ORF">LCGC14_0400900</name>
</gene>
<proteinExistence type="predicted"/>
<organism evidence="1">
    <name type="scientific">marine sediment metagenome</name>
    <dbReference type="NCBI Taxonomy" id="412755"/>
    <lineage>
        <taxon>unclassified sequences</taxon>
        <taxon>metagenomes</taxon>
        <taxon>ecological metagenomes</taxon>
    </lineage>
</organism>
<sequence length="47" mass="5941">MTLEQELYRIERELQIIRLKLRATWKPLPRWFRWISAKIWPVIFSDL</sequence>
<accession>A0A0F9TEX7</accession>
<dbReference type="AlphaFoldDB" id="A0A0F9TEX7"/>
<protein>
    <submittedName>
        <fullName evidence="1">Uncharacterized protein</fullName>
    </submittedName>
</protein>